<dbReference type="eggNOG" id="ENOG5033AXW">
    <property type="taxonomic scope" value="Bacteria"/>
</dbReference>
<dbReference type="HOGENOM" id="CLU_173298_4_2_7"/>
<feature type="transmembrane region" description="Helical" evidence="1">
    <location>
        <begin position="12"/>
        <end position="34"/>
    </location>
</feature>
<protein>
    <recommendedName>
        <fullName evidence="4">Lipoprotein</fullName>
    </recommendedName>
</protein>
<dbReference type="AlphaFoldDB" id="D1B3S4"/>
<accession>D1B3S4</accession>
<keyword evidence="1" id="KW-0472">Membrane</keyword>
<keyword evidence="1" id="KW-0812">Transmembrane</keyword>
<dbReference type="Proteomes" id="UP000002222">
    <property type="component" value="Chromosome"/>
</dbReference>
<keyword evidence="1" id="KW-1133">Transmembrane helix</keyword>
<evidence type="ECO:0000256" key="1">
    <source>
        <dbReference type="SAM" id="Phobius"/>
    </source>
</evidence>
<dbReference type="InterPro" id="IPR021529">
    <property type="entry name" value="DUF2798"/>
</dbReference>
<organism evidence="2 3">
    <name type="scientific">Sulfurospirillum deleyianum (strain ATCC 51133 / DSM 6946 / 5175)</name>
    <dbReference type="NCBI Taxonomy" id="525898"/>
    <lineage>
        <taxon>Bacteria</taxon>
        <taxon>Pseudomonadati</taxon>
        <taxon>Campylobacterota</taxon>
        <taxon>Epsilonproteobacteria</taxon>
        <taxon>Campylobacterales</taxon>
        <taxon>Sulfurospirillaceae</taxon>
        <taxon>Sulfurospirillum</taxon>
    </lineage>
</organism>
<reference evidence="2 3" key="2">
    <citation type="journal article" date="2010" name="Stand. Genomic Sci.">
        <title>Complete genome sequence of Sulfurospirillum deleyianum type strain (5175).</title>
        <authorList>
            <person name="Sikorski J."/>
            <person name="Lapidus A."/>
            <person name="Copeland A."/>
            <person name="Glavina Del Rio T."/>
            <person name="Nolan M."/>
            <person name="Lucas S."/>
            <person name="Chen F."/>
            <person name="Tice H."/>
            <person name="Cheng J.F."/>
            <person name="Saunders E."/>
            <person name="Bruce D."/>
            <person name="Goodwin L."/>
            <person name="Pitluck S."/>
            <person name="Ovchinnikova G."/>
            <person name="Pati A."/>
            <person name="Ivanova N."/>
            <person name="Mavromatis K."/>
            <person name="Chen A."/>
            <person name="Palaniappan K."/>
            <person name="Chain P."/>
            <person name="Land M."/>
            <person name="Hauser L."/>
            <person name="Chang Y.J."/>
            <person name="Jeffries C.D."/>
            <person name="Brettin T."/>
            <person name="Detter J.C."/>
            <person name="Han C."/>
            <person name="Rohde M."/>
            <person name="Lang E."/>
            <person name="Spring S."/>
            <person name="Goker M."/>
            <person name="Bristow J."/>
            <person name="Eisen J.A."/>
            <person name="Markowitz V."/>
            <person name="Hugenholtz P."/>
            <person name="Kyrpides N.C."/>
            <person name="Klenk H.P."/>
        </authorList>
    </citation>
    <scope>NUCLEOTIDE SEQUENCE [LARGE SCALE GENOMIC DNA]</scope>
    <source>
        <strain evidence="3">ATCC 51133 / DSM 6946 / 5175</strain>
    </source>
</reference>
<dbReference type="Pfam" id="PF11391">
    <property type="entry name" value="DUF2798"/>
    <property type="match status" value="1"/>
</dbReference>
<dbReference type="OrthoDB" id="8481133at2"/>
<reference evidence="3" key="1">
    <citation type="submission" date="2009-11" db="EMBL/GenBank/DDBJ databases">
        <title>The complete genome of Sulfurospirillum deleyianum DSM 6946.</title>
        <authorList>
            <consortium name="US DOE Joint Genome Institute (JGI-PGF)"/>
            <person name="Lucas S."/>
            <person name="Copeland A."/>
            <person name="Lapidus A."/>
            <person name="Glavina del Rio T."/>
            <person name="Dalin E."/>
            <person name="Tice H."/>
            <person name="Bruce D."/>
            <person name="Goodwin L."/>
            <person name="Pitluck S."/>
            <person name="Kyrpides N."/>
            <person name="Mavromatis K."/>
            <person name="Ivanova N."/>
            <person name="Ovchinnikova G."/>
            <person name="Munk A.C."/>
            <person name="Lu M."/>
            <person name="Brettin T."/>
            <person name="Detter J.C."/>
            <person name="Han C."/>
            <person name="Tapia R."/>
            <person name="Larimer F."/>
            <person name="Land M."/>
            <person name="Hauser L."/>
            <person name="Markowitz V."/>
            <person name="Cheng J.F."/>
            <person name="Hugenholtz P."/>
            <person name="Woyke T."/>
            <person name="Wu D."/>
            <person name="Aumann P."/>
            <person name="Schneider S."/>
            <person name="Lang E."/>
            <person name="Spring S."/>
            <person name="Klenk H.P."/>
            <person name="Eisen J.A."/>
        </authorList>
    </citation>
    <scope>NUCLEOTIDE SEQUENCE [LARGE SCALE GENOMIC DNA]</scope>
    <source>
        <strain evidence="3">ATCC 51133 / DSM 6946 / 5175</strain>
    </source>
</reference>
<evidence type="ECO:0008006" key="4">
    <source>
        <dbReference type="Google" id="ProtNLM"/>
    </source>
</evidence>
<gene>
    <name evidence="2" type="ordered locus">Sdel_1729</name>
</gene>
<evidence type="ECO:0000313" key="2">
    <source>
        <dbReference type="EMBL" id="ACZ12744.1"/>
    </source>
</evidence>
<dbReference type="PROSITE" id="PS51257">
    <property type="entry name" value="PROKAR_LIPOPROTEIN"/>
    <property type="match status" value="1"/>
</dbReference>
<dbReference type="KEGG" id="sdl:Sdel_1729"/>
<keyword evidence="3" id="KW-1185">Reference proteome</keyword>
<dbReference type="RefSeq" id="WP_012857494.1">
    <property type="nucleotide sequence ID" value="NC_013512.1"/>
</dbReference>
<feature type="transmembrane region" description="Helical" evidence="1">
    <location>
        <begin position="46"/>
        <end position="64"/>
    </location>
</feature>
<evidence type="ECO:0000313" key="3">
    <source>
        <dbReference type="Proteomes" id="UP000002222"/>
    </source>
</evidence>
<sequence length="75" mass="9042" precursor="true">MIPKKYEFLAFAFLMSLFMTTLMSCVVTFINVGWVDDFFTLWFRAFWRTYFIAFPTILVVVPFVRKLVHKLVRPH</sequence>
<name>D1B3S4_SULD5</name>
<proteinExistence type="predicted"/>
<dbReference type="EMBL" id="CP001816">
    <property type="protein sequence ID" value="ACZ12744.1"/>
    <property type="molecule type" value="Genomic_DNA"/>
</dbReference>